<reference evidence="2" key="1">
    <citation type="submission" date="2017-06" db="EMBL/GenBank/DDBJ databases">
        <authorList>
            <person name="Varghese N."/>
            <person name="Submissions S."/>
        </authorList>
    </citation>
    <scope>NUCLEOTIDE SEQUENCE [LARGE SCALE GENOMIC DNA]</scope>
    <source>
        <strain evidence="2">LNB2</strain>
    </source>
</reference>
<gene>
    <name evidence="1" type="ORF">SAMN06295912_102264</name>
</gene>
<dbReference type="Proteomes" id="UP000198281">
    <property type="component" value="Unassembled WGS sequence"/>
</dbReference>
<dbReference type="InterPro" id="IPR009493">
    <property type="entry name" value="P2_GpE"/>
</dbReference>
<proteinExistence type="predicted"/>
<evidence type="ECO:0000313" key="1">
    <source>
        <dbReference type="EMBL" id="SNS20673.1"/>
    </source>
</evidence>
<evidence type="ECO:0000313" key="2">
    <source>
        <dbReference type="Proteomes" id="UP000198281"/>
    </source>
</evidence>
<accession>A0A239CMV2</accession>
<protein>
    <submittedName>
        <fullName evidence="1">Phage P2 GpE</fullName>
    </submittedName>
</protein>
<dbReference type="RefSeq" id="WP_218821376.1">
    <property type="nucleotide sequence ID" value="NZ_FZOS01000002.1"/>
</dbReference>
<sequence>MADVAVIFHWPPAAMDGMSLSELMGWRAQAARRTQPPEKS</sequence>
<organism evidence="1 2">
    <name type="scientific">Edaphosphingomonas laterariae</name>
    <dbReference type="NCBI Taxonomy" id="861865"/>
    <lineage>
        <taxon>Bacteria</taxon>
        <taxon>Pseudomonadati</taxon>
        <taxon>Pseudomonadota</taxon>
        <taxon>Alphaproteobacteria</taxon>
        <taxon>Sphingomonadales</taxon>
        <taxon>Rhizorhabdaceae</taxon>
        <taxon>Edaphosphingomonas</taxon>
    </lineage>
</organism>
<dbReference type="AlphaFoldDB" id="A0A239CMV2"/>
<keyword evidence="2" id="KW-1185">Reference proteome</keyword>
<name>A0A239CMV2_9SPHN</name>
<dbReference type="Pfam" id="PF06528">
    <property type="entry name" value="Phage_P2_GpE"/>
    <property type="match status" value="1"/>
</dbReference>
<dbReference type="EMBL" id="FZOS01000002">
    <property type="protein sequence ID" value="SNS20673.1"/>
    <property type="molecule type" value="Genomic_DNA"/>
</dbReference>